<dbReference type="GO" id="GO:0006508">
    <property type="term" value="P:proteolysis"/>
    <property type="evidence" value="ECO:0007669"/>
    <property type="project" value="UniProtKB-KW"/>
</dbReference>
<keyword evidence="5" id="KW-0482">Metalloprotease</keyword>
<keyword evidence="2" id="KW-0479">Metal-binding</keyword>
<organism evidence="7 8">
    <name type="scientific">Sedimentibacter saalensis</name>
    <dbReference type="NCBI Taxonomy" id="130788"/>
    <lineage>
        <taxon>Bacteria</taxon>
        <taxon>Bacillati</taxon>
        <taxon>Bacillota</taxon>
        <taxon>Tissierellia</taxon>
        <taxon>Sedimentibacter</taxon>
    </lineage>
</organism>
<evidence type="ECO:0000313" key="8">
    <source>
        <dbReference type="Proteomes" id="UP000315343"/>
    </source>
</evidence>
<gene>
    <name evidence="7" type="ORF">LY60_02820</name>
</gene>
<feature type="domain" description="JAB" evidence="6">
    <location>
        <begin position="30"/>
        <end position="134"/>
    </location>
</feature>
<comment type="caution">
    <text evidence="7">The sequence shown here is derived from an EMBL/GenBank/DDBJ whole genome shotgun (WGS) entry which is preliminary data.</text>
</comment>
<dbReference type="AlphaFoldDB" id="A0A562J5K4"/>
<protein>
    <submittedName>
        <fullName evidence="7">Integrative and conjugative element protein (TIGR02256 family)</fullName>
    </submittedName>
</protein>
<dbReference type="SUPFAM" id="SSF102712">
    <property type="entry name" value="JAB1/MPN domain"/>
    <property type="match status" value="1"/>
</dbReference>
<dbReference type="RefSeq" id="WP_145084981.1">
    <property type="nucleotide sequence ID" value="NZ_VLKH01000009.1"/>
</dbReference>
<dbReference type="GO" id="GO:0046872">
    <property type="term" value="F:metal ion binding"/>
    <property type="evidence" value="ECO:0007669"/>
    <property type="project" value="UniProtKB-KW"/>
</dbReference>
<evidence type="ECO:0000259" key="6">
    <source>
        <dbReference type="Pfam" id="PF14464"/>
    </source>
</evidence>
<keyword evidence="4" id="KW-0862">Zinc</keyword>
<keyword evidence="3" id="KW-0378">Hydrolase</keyword>
<evidence type="ECO:0000256" key="1">
    <source>
        <dbReference type="ARBA" id="ARBA00022670"/>
    </source>
</evidence>
<evidence type="ECO:0000256" key="2">
    <source>
        <dbReference type="ARBA" id="ARBA00022723"/>
    </source>
</evidence>
<evidence type="ECO:0000256" key="5">
    <source>
        <dbReference type="ARBA" id="ARBA00023049"/>
    </source>
</evidence>
<accession>A0A562J5K4</accession>
<keyword evidence="8" id="KW-1185">Reference proteome</keyword>
<reference evidence="7 8" key="1">
    <citation type="submission" date="2019-07" db="EMBL/GenBank/DDBJ databases">
        <title>Genomic Encyclopedia of Type Strains, Phase I: the one thousand microbial genomes (KMG-I) project.</title>
        <authorList>
            <person name="Kyrpides N."/>
        </authorList>
    </citation>
    <scope>NUCLEOTIDE SEQUENCE [LARGE SCALE GENOMIC DNA]</scope>
    <source>
        <strain evidence="7 8">DSM 13558</strain>
    </source>
</reference>
<keyword evidence="1" id="KW-0645">Protease</keyword>
<evidence type="ECO:0000256" key="3">
    <source>
        <dbReference type="ARBA" id="ARBA00022801"/>
    </source>
</evidence>
<evidence type="ECO:0000313" key="7">
    <source>
        <dbReference type="EMBL" id="TWH78363.1"/>
    </source>
</evidence>
<sequence>MDYYCENLMIFSIDEIVYQKWTSYIHNYNFEIESGGIIVGKLNPAEKQVIATDITEPQKEDKCTNNAYKRAECGHQEIMDNLWKESGFVKTYIGEWHTHNQRMPHPSWIDRRNWLQISKRKQNSEWLLFVIVGTEQIGVWSVLDGKIVKMEAHDM</sequence>
<name>A0A562J5K4_9FIRM</name>
<dbReference type="EMBL" id="VLKH01000009">
    <property type="protein sequence ID" value="TWH78363.1"/>
    <property type="molecule type" value="Genomic_DNA"/>
</dbReference>
<dbReference type="Pfam" id="PF14464">
    <property type="entry name" value="Prok-JAB"/>
    <property type="match status" value="1"/>
</dbReference>
<dbReference type="GO" id="GO:0008237">
    <property type="term" value="F:metallopeptidase activity"/>
    <property type="evidence" value="ECO:0007669"/>
    <property type="project" value="UniProtKB-KW"/>
</dbReference>
<dbReference type="Proteomes" id="UP000315343">
    <property type="component" value="Unassembled WGS sequence"/>
</dbReference>
<dbReference type="OrthoDB" id="517279at2"/>
<dbReference type="InterPro" id="IPR028090">
    <property type="entry name" value="JAB_dom_prok"/>
</dbReference>
<proteinExistence type="predicted"/>
<dbReference type="Gene3D" id="3.40.140.10">
    <property type="entry name" value="Cytidine Deaminase, domain 2"/>
    <property type="match status" value="1"/>
</dbReference>
<evidence type="ECO:0000256" key="4">
    <source>
        <dbReference type="ARBA" id="ARBA00022833"/>
    </source>
</evidence>